<dbReference type="InterPro" id="IPR036955">
    <property type="entry name" value="AP2/ERF_dom_sf"/>
</dbReference>
<dbReference type="PROSITE" id="PS51032">
    <property type="entry name" value="AP2_ERF"/>
    <property type="match status" value="1"/>
</dbReference>
<evidence type="ECO:0000256" key="5">
    <source>
        <dbReference type="ARBA" id="ARBA00023163"/>
    </source>
</evidence>
<evidence type="ECO:0000256" key="8">
    <source>
        <dbReference type="SAM" id="MobiDB-lite"/>
    </source>
</evidence>
<dbReference type="GO" id="GO:0003677">
    <property type="term" value="F:DNA binding"/>
    <property type="evidence" value="ECO:0007669"/>
    <property type="project" value="UniProtKB-KW"/>
</dbReference>
<dbReference type="PANTHER" id="PTHR31985:SF311">
    <property type="entry name" value="AP2_ERF DOMAIN-CONTAINING PROTEIN"/>
    <property type="match status" value="1"/>
</dbReference>
<reference evidence="10" key="1">
    <citation type="submission" date="2022-11" db="EMBL/GenBank/DDBJ databases">
        <authorList>
            <person name="Hyden B.L."/>
            <person name="Feng K."/>
            <person name="Yates T."/>
            <person name="Jawdy S."/>
            <person name="Smart L.B."/>
            <person name="Muchero W."/>
        </authorList>
    </citation>
    <scope>NUCLEOTIDE SEQUENCE</scope>
    <source>
        <tissue evidence="10">Shoot tip</tissue>
    </source>
</reference>
<evidence type="ECO:0000313" key="10">
    <source>
        <dbReference type="EMBL" id="KAJ6714962.1"/>
    </source>
</evidence>
<feature type="compositionally biased region" description="Polar residues" evidence="8">
    <location>
        <begin position="100"/>
        <end position="112"/>
    </location>
</feature>
<name>A0A9Q0TNK7_SALVM</name>
<organism evidence="10 11">
    <name type="scientific">Salix viminalis</name>
    <name type="common">Common osier</name>
    <name type="synonym">Basket willow</name>
    <dbReference type="NCBI Taxonomy" id="40686"/>
    <lineage>
        <taxon>Eukaryota</taxon>
        <taxon>Viridiplantae</taxon>
        <taxon>Streptophyta</taxon>
        <taxon>Embryophyta</taxon>
        <taxon>Tracheophyta</taxon>
        <taxon>Spermatophyta</taxon>
        <taxon>Magnoliopsida</taxon>
        <taxon>eudicotyledons</taxon>
        <taxon>Gunneridae</taxon>
        <taxon>Pentapetalae</taxon>
        <taxon>rosids</taxon>
        <taxon>fabids</taxon>
        <taxon>Malpighiales</taxon>
        <taxon>Salicaceae</taxon>
        <taxon>Saliceae</taxon>
        <taxon>Salix</taxon>
    </lineage>
</organism>
<keyword evidence="3" id="KW-0238">DNA-binding</keyword>
<keyword evidence="11" id="KW-1185">Reference proteome</keyword>
<evidence type="ECO:0000256" key="6">
    <source>
        <dbReference type="ARBA" id="ARBA00023242"/>
    </source>
</evidence>
<sequence>MKVTERARVVEMPEGTHPTVELECVNGGKWVSEIRQPKKKSRIWLGTFPTPEMAARAHDFISQGYSGCRCPSSFPLSCKTGQKGEAGEELVLPRSPGSALASNETQEHSLSSPLRDDDDDGDAFIDLPDILQDTSHQFDEFCYRPSSWQLVGAETSDIGFWHHEEPSLWGIPLK</sequence>
<comment type="subcellular location">
    <subcellularLocation>
        <location evidence="1">Nucleus</location>
    </subcellularLocation>
</comment>
<accession>A0A9Q0TNK7</accession>
<keyword evidence="6" id="KW-0539">Nucleus</keyword>
<protein>
    <submittedName>
        <fullName evidence="10">ETHYLENE-RESPONSIVE TRANSCRIPTION FACTOR ERF042-RELATED</fullName>
    </submittedName>
</protein>
<dbReference type="CDD" id="cd00018">
    <property type="entry name" value="AP2"/>
    <property type="match status" value="1"/>
</dbReference>
<dbReference type="Gene3D" id="3.30.730.10">
    <property type="entry name" value="AP2/ERF domain"/>
    <property type="match status" value="1"/>
</dbReference>
<comment type="caution">
    <text evidence="10">The sequence shown here is derived from an EMBL/GenBank/DDBJ whole genome shotgun (WGS) entry which is preliminary data.</text>
</comment>
<reference evidence="10" key="2">
    <citation type="journal article" date="2023" name="Int. J. Mol. Sci.">
        <title>De Novo Assembly and Annotation of 11 Diverse Shrub Willow (Salix) Genomes Reveals Novel Gene Organization in Sex-Linked Regions.</title>
        <authorList>
            <person name="Hyden B."/>
            <person name="Feng K."/>
            <person name="Yates T.B."/>
            <person name="Jawdy S."/>
            <person name="Cereghino C."/>
            <person name="Smart L.B."/>
            <person name="Muchero W."/>
        </authorList>
    </citation>
    <scope>NUCLEOTIDE SEQUENCE [LARGE SCALE GENOMIC DNA]</scope>
    <source>
        <tissue evidence="10">Shoot tip</tissue>
    </source>
</reference>
<evidence type="ECO:0000256" key="3">
    <source>
        <dbReference type="ARBA" id="ARBA00023125"/>
    </source>
</evidence>
<feature type="domain" description="AP2/ERF" evidence="9">
    <location>
        <begin position="6"/>
        <end position="75"/>
    </location>
</feature>
<proteinExistence type="inferred from homology"/>
<dbReference type="Proteomes" id="UP001151529">
    <property type="component" value="Chromosome 1"/>
</dbReference>
<dbReference type="SMART" id="SM00380">
    <property type="entry name" value="AP2"/>
    <property type="match status" value="1"/>
</dbReference>
<evidence type="ECO:0000256" key="1">
    <source>
        <dbReference type="ARBA" id="ARBA00004123"/>
    </source>
</evidence>
<dbReference type="InterPro" id="IPR001471">
    <property type="entry name" value="AP2/ERF_dom"/>
</dbReference>
<dbReference type="GO" id="GO:0005634">
    <property type="term" value="C:nucleus"/>
    <property type="evidence" value="ECO:0007669"/>
    <property type="project" value="UniProtKB-SubCell"/>
</dbReference>
<keyword evidence="4" id="KW-0010">Activator</keyword>
<gene>
    <name evidence="10" type="ORF">OIU85_026467</name>
</gene>
<evidence type="ECO:0000313" key="11">
    <source>
        <dbReference type="Proteomes" id="UP001151529"/>
    </source>
</evidence>
<dbReference type="EMBL" id="JAPFFL010000007">
    <property type="protein sequence ID" value="KAJ6714962.1"/>
    <property type="molecule type" value="Genomic_DNA"/>
</dbReference>
<dbReference type="AlphaFoldDB" id="A0A9Q0TNK7"/>
<evidence type="ECO:0000256" key="4">
    <source>
        <dbReference type="ARBA" id="ARBA00023159"/>
    </source>
</evidence>
<dbReference type="GO" id="GO:0003700">
    <property type="term" value="F:DNA-binding transcription factor activity"/>
    <property type="evidence" value="ECO:0007669"/>
    <property type="project" value="InterPro"/>
</dbReference>
<comment type="similarity">
    <text evidence="7">Belongs to the AP2/ERF transcription factor family. ERF subfamily.</text>
</comment>
<dbReference type="InterPro" id="IPR051032">
    <property type="entry name" value="AP2/ERF_TF_ERF_subfamily"/>
</dbReference>
<evidence type="ECO:0000256" key="2">
    <source>
        <dbReference type="ARBA" id="ARBA00023015"/>
    </source>
</evidence>
<dbReference type="OrthoDB" id="1932364at2759"/>
<dbReference type="InterPro" id="IPR016177">
    <property type="entry name" value="DNA-bd_dom_sf"/>
</dbReference>
<dbReference type="SUPFAM" id="SSF54171">
    <property type="entry name" value="DNA-binding domain"/>
    <property type="match status" value="1"/>
</dbReference>
<evidence type="ECO:0000256" key="7">
    <source>
        <dbReference type="ARBA" id="ARBA00024343"/>
    </source>
</evidence>
<dbReference type="PANTHER" id="PTHR31985">
    <property type="entry name" value="ETHYLENE-RESPONSIVE TRANSCRIPTION FACTOR ERF042-RELATED"/>
    <property type="match status" value="1"/>
</dbReference>
<keyword evidence="2" id="KW-0805">Transcription regulation</keyword>
<evidence type="ECO:0000259" key="9">
    <source>
        <dbReference type="PROSITE" id="PS51032"/>
    </source>
</evidence>
<feature type="region of interest" description="Disordered" evidence="8">
    <location>
        <begin position="85"/>
        <end position="122"/>
    </location>
</feature>
<keyword evidence="5" id="KW-0804">Transcription</keyword>